<dbReference type="InterPro" id="IPR016197">
    <property type="entry name" value="Chromo-like_dom_sf"/>
</dbReference>
<dbReference type="EMBL" id="ASHM01001633">
    <property type="protein sequence ID" value="PNY07014.1"/>
    <property type="molecule type" value="Genomic_DNA"/>
</dbReference>
<feature type="non-terminal residue" evidence="2">
    <location>
        <position position="1"/>
    </location>
</feature>
<dbReference type="SUPFAM" id="SSF54160">
    <property type="entry name" value="Chromo domain-like"/>
    <property type="match status" value="1"/>
</dbReference>
<evidence type="ECO:0000313" key="3">
    <source>
        <dbReference type="Proteomes" id="UP000236291"/>
    </source>
</evidence>
<dbReference type="Pfam" id="PF00385">
    <property type="entry name" value="Chromo"/>
    <property type="match status" value="1"/>
</dbReference>
<dbReference type="InterPro" id="IPR023780">
    <property type="entry name" value="Chromo_domain"/>
</dbReference>
<sequence length="120" mass="14114">AHNEDEELPDQMEGNITENYEPEAVLAVRKIKQQGEESKQLLVQWRGKTVEEATWEDEIMIRSQFPPFNLEGKVDFEGGSIDRAQNKKEVMTRDQLVYHEAKGPKTWLVYYRREMEDSLL</sequence>
<dbReference type="AlphaFoldDB" id="A0A2K3NVE6"/>
<reference evidence="2 3" key="1">
    <citation type="journal article" date="2014" name="Am. J. Bot.">
        <title>Genome assembly and annotation for red clover (Trifolium pratense; Fabaceae).</title>
        <authorList>
            <person name="Istvanek J."/>
            <person name="Jaros M."/>
            <person name="Krenek A."/>
            <person name="Repkova J."/>
        </authorList>
    </citation>
    <scope>NUCLEOTIDE SEQUENCE [LARGE SCALE GENOMIC DNA]</scope>
    <source>
        <strain evidence="3">cv. Tatra</strain>
        <tissue evidence="2">Young leaves</tissue>
    </source>
</reference>
<evidence type="ECO:0000259" key="1">
    <source>
        <dbReference type="PROSITE" id="PS50013"/>
    </source>
</evidence>
<name>A0A2K3NVE6_TRIPR</name>
<accession>A0A2K3NVE6</accession>
<dbReference type="Proteomes" id="UP000236291">
    <property type="component" value="Unassembled WGS sequence"/>
</dbReference>
<gene>
    <name evidence="2" type="ORF">L195_g003497</name>
</gene>
<proteinExistence type="predicted"/>
<dbReference type="InterPro" id="IPR000953">
    <property type="entry name" value="Chromo/chromo_shadow_dom"/>
</dbReference>
<comment type="caution">
    <text evidence="2">The sequence shown here is derived from an EMBL/GenBank/DDBJ whole genome shotgun (WGS) entry which is preliminary data.</text>
</comment>
<dbReference type="PROSITE" id="PS50013">
    <property type="entry name" value="CHROMO_2"/>
    <property type="match status" value="1"/>
</dbReference>
<reference evidence="2 3" key="2">
    <citation type="journal article" date="2017" name="Front. Plant Sci.">
        <title>Gene Classification and Mining of Molecular Markers Useful in Red Clover (Trifolium pratense) Breeding.</title>
        <authorList>
            <person name="Istvanek J."/>
            <person name="Dluhosova J."/>
            <person name="Dluhos P."/>
            <person name="Patkova L."/>
            <person name="Nedelnik J."/>
            <person name="Repkova J."/>
        </authorList>
    </citation>
    <scope>NUCLEOTIDE SEQUENCE [LARGE SCALE GENOMIC DNA]</scope>
    <source>
        <strain evidence="3">cv. Tatra</strain>
        <tissue evidence="2">Young leaves</tissue>
    </source>
</reference>
<feature type="domain" description="Chromo" evidence="1">
    <location>
        <begin position="20"/>
        <end position="58"/>
    </location>
</feature>
<protein>
    <recommendedName>
        <fullName evidence="1">Chromo domain-containing protein</fullName>
    </recommendedName>
</protein>
<evidence type="ECO:0000313" key="2">
    <source>
        <dbReference type="EMBL" id="PNY07014.1"/>
    </source>
</evidence>
<dbReference type="Gene3D" id="2.40.50.40">
    <property type="match status" value="1"/>
</dbReference>
<organism evidence="2 3">
    <name type="scientific">Trifolium pratense</name>
    <name type="common">Red clover</name>
    <dbReference type="NCBI Taxonomy" id="57577"/>
    <lineage>
        <taxon>Eukaryota</taxon>
        <taxon>Viridiplantae</taxon>
        <taxon>Streptophyta</taxon>
        <taxon>Embryophyta</taxon>
        <taxon>Tracheophyta</taxon>
        <taxon>Spermatophyta</taxon>
        <taxon>Magnoliopsida</taxon>
        <taxon>eudicotyledons</taxon>
        <taxon>Gunneridae</taxon>
        <taxon>Pentapetalae</taxon>
        <taxon>rosids</taxon>
        <taxon>fabids</taxon>
        <taxon>Fabales</taxon>
        <taxon>Fabaceae</taxon>
        <taxon>Papilionoideae</taxon>
        <taxon>50 kb inversion clade</taxon>
        <taxon>NPAAA clade</taxon>
        <taxon>Hologalegina</taxon>
        <taxon>IRL clade</taxon>
        <taxon>Trifolieae</taxon>
        <taxon>Trifolium</taxon>
    </lineage>
</organism>